<comment type="caution">
    <text evidence="1">The sequence shown here is derived from an EMBL/GenBank/DDBJ whole genome shotgun (WGS) entry which is preliminary data.</text>
</comment>
<evidence type="ECO:0000313" key="2">
    <source>
        <dbReference type="Proteomes" id="UP001160148"/>
    </source>
</evidence>
<organism evidence="1 2">
    <name type="scientific">Macrosiphum euphorbiae</name>
    <name type="common">potato aphid</name>
    <dbReference type="NCBI Taxonomy" id="13131"/>
    <lineage>
        <taxon>Eukaryota</taxon>
        <taxon>Metazoa</taxon>
        <taxon>Ecdysozoa</taxon>
        <taxon>Arthropoda</taxon>
        <taxon>Hexapoda</taxon>
        <taxon>Insecta</taxon>
        <taxon>Pterygota</taxon>
        <taxon>Neoptera</taxon>
        <taxon>Paraneoptera</taxon>
        <taxon>Hemiptera</taxon>
        <taxon>Sternorrhyncha</taxon>
        <taxon>Aphidomorpha</taxon>
        <taxon>Aphidoidea</taxon>
        <taxon>Aphididae</taxon>
        <taxon>Macrosiphini</taxon>
        <taxon>Macrosiphum</taxon>
    </lineage>
</organism>
<sequence>MSAIRIDKAFLGHFIDQLRITMNHQFHENPRDSYRYNNPSCLRVHISTTNTELGDPFTKDQIDLITAHLCSFIHFSTPRAPCMVFYGYLGLKKMIIKRLLTMLM</sequence>
<dbReference type="AlphaFoldDB" id="A0AAV0XUF9"/>
<keyword evidence="2" id="KW-1185">Reference proteome</keyword>
<protein>
    <submittedName>
        <fullName evidence="1">Uncharacterized protein</fullName>
    </submittedName>
</protein>
<dbReference type="Proteomes" id="UP001160148">
    <property type="component" value="Unassembled WGS sequence"/>
</dbReference>
<name>A0AAV0XUF9_9HEMI</name>
<gene>
    <name evidence="1" type="ORF">MEUPH1_LOCUS25749</name>
</gene>
<accession>A0AAV0XUF9</accession>
<evidence type="ECO:0000313" key="1">
    <source>
        <dbReference type="EMBL" id="CAI6371791.1"/>
    </source>
</evidence>
<dbReference type="EMBL" id="CARXXK010001015">
    <property type="protein sequence ID" value="CAI6371791.1"/>
    <property type="molecule type" value="Genomic_DNA"/>
</dbReference>
<proteinExistence type="predicted"/>
<reference evidence="1 2" key="1">
    <citation type="submission" date="2023-01" db="EMBL/GenBank/DDBJ databases">
        <authorList>
            <person name="Whitehead M."/>
        </authorList>
    </citation>
    <scope>NUCLEOTIDE SEQUENCE [LARGE SCALE GENOMIC DNA]</scope>
</reference>